<name>A0A6I2UFU1_9FIRM</name>
<dbReference type="Gene3D" id="3.30.230.20">
    <property type="entry name" value="lpxc deacetylase, domain 1"/>
    <property type="match status" value="1"/>
</dbReference>
<dbReference type="GO" id="GO:0103117">
    <property type="term" value="F:UDP-3-O-acyl-N-acetylglucosamine deacetylase activity"/>
    <property type="evidence" value="ECO:0007669"/>
    <property type="project" value="UniProtKB-UniRule"/>
</dbReference>
<dbReference type="GO" id="GO:0046872">
    <property type="term" value="F:metal ion binding"/>
    <property type="evidence" value="ECO:0007669"/>
    <property type="project" value="UniProtKB-KW"/>
</dbReference>
<dbReference type="InterPro" id="IPR015870">
    <property type="entry name" value="UDP-acyl_N-AcGlcN_deAcase_N"/>
</dbReference>
<evidence type="ECO:0000256" key="3">
    <source>
        <dbReference type="ARBA" id="ARBA00005002"/>
    </source>
</evidence>
<keyword evidence="7 12" id="KW-0479">Metal-binding</keyword>
<evidence type="ECO:0000256" key="7">
    <source>
        <dbReference type="ARBA" id="ARBA00022723"/>
    </source>
</evidence>
<feature type="binding site" evidence="12">
    <location>
        <position position="78"/>
    </location>
    <ligand>
        <name>Zn(2+)</name>
        <dbReference type="ChEBI" id="CHEBI:29105"/>
    </ligand>
</feature>
<feature type="binding site" evidence="12">
    <location>
        <position position="237"/>
    </location>
    <ligand>
        <name>Zn(2+)</name>
        <dbReference type="ChEBI" id="CHEBI:29105"/>
    </ligand>
</feature>
<accession>A0A6I2UFU1</accession>
<dbReference type="EC" id="3.5.1.108" evidence="4 12"/>
<evidence type="ECO:0000256" key="9">
    <source>
        <dbReference type="ARBA" id="ARBA00022833"/>
    </source>
</evidence>
<dbReference type="Gene3D" id="3.30.1700.10">
    <property type="entry name" value="lpxc deacetylase, domain 2"/>
    <property type="match status" value="1"/>
</dbReference>
<dbReference type="UniPathway" id="UPA00359">
    <property type="reaction ID" value="UER00478"/>
</dbReference>
<keyword evidence="8 12" id="KW-0378">Hydrolase</keyword>
<dbReference type="Pfam" id="PF03331">
    <property type="entry name" value="LpxC"/>
    <property type="match status" value="1"/>
</dbReference>
<dbReference type="InterPro" id="IPR011334">
    <property type="entry name" value="UDP-acyl_GlcNac_deAcase_C"/>
</dbReference>
<evidence type="ECO:0000256" key="6">
    <source>
        <dbReference type="ARBA" id="ARBA00022556"/>
    </source>
</evidence>
<organism evidence="13 14">
    <name type="scientific">Anaerovibrio slackiae</name>
    <dbReference type="NCBI Taxonomy" id="2652309"/>
    <lineage>
        <taxon>Bacteria</taxon>
        <taxon>Bacillati</taxon>
        <taxon>Bacillota</taxon>
        <taxon>Negativicutes</taxon>
        <taxon>Selenomonadales</taxon>
        <taxon>Selenomonadaceae</taxon>
        <taxon>Anaerovibrio</taxon>
    </lineage>
</organism>
<comment type="function">
    <text evidence="2 12">Catalyzes the hydrolysis of UDP-3-O-myristoyl-N-acetylglucosamine to form UDP-3-O-myristoylglucosamine and acetate, the committed step in lipid A biosynthesis.</text>
</comment>
<dbReference type="NCBIfam" id="TIGR00325">
    <property type="entry name" value="lpxC"/>
    <property type="match status" value="1"/>
</dbReference>
<evidence type="ECO:0000256" key="10">
    <source>
        <dbReference type="ARBA" id="ARBA00023098"/>
    </source>
</evidence>
<dbReference type="PANTHER" id="PTHR33694:SF1">
    <property type="entry name" value="UDP-3-O-ACYL-N-ACETYLGLUCOSAMINE DEACETYLASE 1, MITOCHONDRIAL-RELATED"/>
    <property type="match status" value="1"/>
</dbReference>
<reference evidence="13 14" key="1">
    <citation type="submission" date="2019-08" db="EMBL/GenBank/DDBJ databases">
        <title>In-depth cultivation of the pig gut microbiome towards novel bacterial diversity and tailored functional studies.</title>
        <authorList>
            <person name="Wylensek D."/>
            <person name="Hitch T.C.A."/>
            <person name="Clavel T."/>
        </authorList>
    </citation>
    <scope>NUCLEOTIDE SEQUENCE [LARGE SCALE GENOMIC DNA]</scope>
    <source>
        <strain evidence="13 14">WCA-693-APC-5D-A</strain>
    </source>
</reference>
<evidence type="ECO:0000256" key="12">
    <source>
        <dbReference type="HAMAP-Rule" id="MF_00388"/>
    </source>
</evidence>
<evidence type="ECO:0000256" key="4">
    <source>
        <dbReference type="ARBA" id="ARBA00012745"/>
    </source>
</evidence>
<evidence type="ECO:0000256" key="11">
    <source>
        <dbReference type="ARBA" id="ARBA00024535"/>
    </source>
</evidence>
<dbReference type="Proteomes" id="UP000433181">
    <property type="component" value="Unassembled WGS sequence"/>
</dbReference>
<dbReference type="EMBL" id="VUNR01000004">
    <property type="protein sequence ID" value="MSU08051.1"/>
    <property type="molecule type" value="Genomic_DNA"/>
</dbReference>
<keyword evidence="9 12" id="KW-0862">Zinc</keyword>
<keyword evidence="5 12" id="KW-0444">Lipid biosynthesis</keyword>
<evidence type="ECO:0000256" key="8">
    <source>
        <dbReference type="ARBA" id="ARBA00022801"/>
    </source>
</evidence>
<comment type="cofactor">
    <cofactor evidence="1 12">
        <name>Zn(2+)</name>
        <dbReference type="ChEBI" id="CHEBI:29105"/>
    </cofactor>
</comment>
<keyword evidence="14" id="KW-1185">Reference proteome</keyword>
<dbReference type="AlphaFoldDB" id="A0A6I2UFU1"/>
<dbReference type="SUPFAM" id="SSF54211">
    <property type="entry name" value="Ribosomal protein S5 domain 2-like"/>
    <property type="match status" value="2"/>
</dbReference>
<evidence type="ECO:0000313" key="14">
    <source>
        <dbReference type="Proteomes" id="UP000433181"/>
    </source>
</evidence>
<keyword evidence="10 12" id="KW-0443">Lipid metabolism</keyword>
<protein>
    <recommendedName>
        <fullName evidence="4 12">UDP-3-O-acyl-N-acetylglucosamine deacetylase</fullName>
        <shortName evidence="12">UDP-3-O-acyl-GlcNAc deacetylase</shortName>
        <ecNumber evidence="4 12">3.5.1.108</ecNumber>
    </recommendedName>
    <alternativeName>
        <fullName evidence="12">UDP-3-O-[R-3-hydroxymyristoyl]-N-acetylglucosamine deacetylase</fullName>
    </alternativeName>
</protein>
<proteinExistence type="inferred from homology"/>
<comment type="similarity">
    <text evidence="12">Belongs to the LpxC family.</text>
</comment>
<dbReference type="HAMAP" id="MF_00388">
    <property type="entry name" value="LpxC"/>
    <property type="match status" value="1"/>
</dbReference>
<feature type="binding site" evidence="12">
    <location>
        <position position="233"/>
    </location>
    <ligand>
        <name>Zn(2+)</name>
        <dbReference type="ChEBI" id="CHEBI:29105"/>
    </ligand>
</feature>
<dbReference type="PANTHER" id="PTHR33694">
    <property type="entry name" value="UDP-3-O-ACYL-N-ACETYLGLUCOSAMINE DEACETYLASE 1, MITOCHONDRIAL-RELATED"/>
    <property type="match status" value="1"/>
</dbReference>
<keyword evidence="6 12" id="KW-0441">Lipid A biosynthesis</keyword>
<evidence type="ECO:0000256" key="2">
    <source>
        <dbReference type="ARBA" id="ARBA00002923"/>
    </source>
</evidence>
<comment type="catalytic activity">
    <reaction evidence="11 12">
        <text>a UDP-3-O-[(3R)-3-hydroxyacyl]-N-acetyl-alpha-D-glucosamine + H2O = a UDP-3-O-[(3R)-3-hydroxyacyl]-alpha-D-glucosamine + acetate</text>
        <dbReference type="Rhea" id="RHEA:67816"/>
        <dbReference type="ChEBI" id="CHEBI:15377"/>
        <dbReference type="ChEBI" id="CHEBI:30089"/>
        <dbReference type="ChEBI" id="CHEBI:137740"/>
        <dbReference type="ChEBI" id="CHEBI:173225"/>
        <dbReference type="EC" id="3.5.1.108"/>
    </reaction>
</comment>
<dbReference type="InterPro" id="IPR020568">
    <property type="entry name" value="Ribosomal_Su5_D2-typ_SF"/>
</dbReference>
<comment type="caution">
    <text evidence="13">The sequence shown here is derived from an EMBL/GenBank/DDBJ whole genome shotgun (WGS) entry which is preliminary data.</text>
</comment>
<evidence type="ECO:0000313" key="13">
    <source>
        <dbReference type="EMBL" id="MSU08051.1"/>
    </source>
</evidence>
<sequence>MALQTTIASAVSYKGVGLHSGKDVTMELQPADAGTGIVFVRGDLPGQPQVEATAENVTSTMRATTIEANGIKMFTIEHLMSALHGAGVDNVKVVIDAEEPPVADGSSREFFQLLQKAGIRELAAERQELVVDRLYRVDDGDKFVLALPYDGFRVSFTSINPHPLIGIQYGDYEITPDVYSKEVAAARTIAYEAEVEALHKMGLGLGGTLENVIVYNDEGWMNPLLYPDELVRHKILDLVGDLRLAGVVRGHFVAVKSGHALNTAMSKLLKQELGK</sequence>
<dbReference type="InterPro" id="IPR004463">
    <property type="entry name" value="UDP-acyl_GlcNac_deAcase"/>
</dbReference>
<evidence type="ECO:0000256" key="1">
    <source>
        <dbReference type="ARBA" id="ARBA00001947"/>
    </source>
</evidence>
<feature type="active site" description="Proton donor" evidence="12">
    <location>
        <position position="259"/>
    </location>
</feature>
<comment type="pathway">
    <text evidence="3 12">Glycolipid biosynthesis; lipid IV(A) biosynthesis; lipid IV(A) from (3R)-3-hydroxytetradecanoyl-[acyl-carrier-protein] and UDP-N-acetyl-alpha-D-glucosamine: step 2/6.</text>
</comment>
<dbReference type="GO" id="GO:0009245">
    <property type="term" value="P:lipid A biosynthetic process"/>
    <property type="evidence" value="ECO:0007669"/>
    <property type="project" value="UniProtKB-UniRule"/>
</dbReference>
<evidence type="ECO:0000256" key="5">
    <source>
        <dbReference type="ARBA" id="ARBA00022516"/>
    </source>
</evidence>
<gene>
    <name evidence="12 13" type="primary">lpxC</name>
    <name evidence="13" type="ORF">FYJ84_03470</name>
</gene>
<dbReference type="GO" id="GO:0016020">
    <property type="term" value="C:membrane"/>
    <property type="evidence" value="ECO:0007669"/>
    <property type="project" value="GOC"/>
</dbReference>